<name>A0A6L6PMS4_9BURK</name>
<dbReference type="PRINTS" id="PR00412">
    <property type="entry name" value="EPOXHYDRLASE"/>
</dbReference>
<dbReference type="Proteomes" id="UP000475582">
    <property type="component" value="Unassembled WGS sequence"/>
</dbReference>
<keyword evidence="2" id="KW-0378">Hydrolase</keyword>
<dbReference type="Pfam" id="PF00561">
    <property type="entry name" value="Abhydrolase_1"/>
    <property type="match status" value="1"/>
</dbReference>
<dbReference type="Gene3D" id="3.40.50.1820">
    <property type="entry name" value="alpha/beta hydrolase"/>
    <property type="match status" value="1"/>
</dbReference>
<dbReference type="PANTHER" id="PTHR43689">
    <property type="entry name" value="HYDROLASE"/>
    <property type="match status" value="1"/>
</dbReference>
<reference evidence="2 3" key="1">
    <citation type="submission" date="2019-11" db="EMBL/GenBank/DDBJ databases">
        <title>Type strains purchased from KCTC, JCM and DSMZ.</title>
        <authorList>
            <person name="Lu H."/>
        </authorList>
    </citation>
    <scope>NUCLEOTIDE SEQUENCE [LARGE SCALE GENOMIC DNA]</scope>
    <source>
        <strain evidence="2 3">KCTC 22382</strain>
    </source>
</reference>
<comment type="caution">
    <text evidence="2">The sequence shown here is derived from an EMBL/GenBank/DDBJ whole genome shotgun (WGS) entry which is preliminary data.</text>
</comment>
<dbReference type="SUPFAM" id="SSF53474">
    <property type="entry name" value="alpha/beta-Hydrolases"/>
    <property type="match status" value="1"/>
</dbReference>
<protein>
    <submittedName>
        <fullName evidence="2">Alpha/beta fold hydrolase</fullName>
    </submittedName>
</protein>
<dbReference type="EMBL" id="WNKY01000019">
    <property type="protein sequence ID" value="MTV39425.1"/>
    <property type="molecule type" value="Genomic_DNA"/>
</dbReference>
<gene>
    <name evidence="2" type="ORF">GM676_17800</name>
</gene>
<dbReference type="OrthoDB" id="9773293at2"/>
<dbReference type="PRINTS" id="PR00111">
    <property type="entry name" value="ABHYDROLASE"/>
</dbReference>
<evidence type="ECO:0000313" key="2">
    <source>
        <dbReference type="EMBL" id="MTV39425.1"/>
    </source>
</evidence>
<dbReference type="PANTHER" id="PTHR43689:SF8">
    <property type="entry name" value="ALPHA_BETA-HYDROLASES SUPERFAMILY PROTEIN"/>
    <property type="match status" value="1"/>
</dbReference>
<dbReference type="RefSeq" id="WP_155465103.1">
    <property type="nucleotide sequence ID" value="NZ_WNKY01000019.1"/>
</dbReference>
<evidence type="ECO:0000259" key="1">
    <source>
        <dbReference type="Pfam" id="PF00561"/>
    </source>
</evidence>
<organism evidence="2 3">
    <name type="scientific">Duganella radicis</name>
    <dbReference type="NCBI Taxonomy" id="551988"/>
    <lineage>
        <taxon>Bacteria</taxon>
        <taxon>Pseudomonadati</taxon>
        <taxon>Pseudomonadota</taxon>
        <taxon>Betaproteobacteria</taxon>
        <taxon>Burkholderiales</taxon>
        <taxon>Oxalobacteraceae</taxon>
        <taxon>Telluria group</taxon>
        <taxon>Duganella</taxon>
    </lineage>
</organism>
<feature type="domain" description="AB hydrolase-1" evidence="1">
    <location>
        <begin position="69"/>
        <end position="306"/>
    </location>
</feature>
<keyword evidence="3" id="KW-1185">Reference proteome</keyword>
<evidence type="ECO:0000313" key="3">
    <source>
        <dbReference type="Proteomes" id="UP000475582"/>
    </source>
</evidence>
<dbReference type="InterPro" id="IPR000073">
    <property type="entry name" value="AB_hydrolase_1"/>
</dbReference>
<dbReference type="InterPro" id="IPR029058">
    <property type="entry name" value="AB_hydrolase_fold"/>
</dbReference>
<sequence length="347" mass="38129">MQDLDIQKTAASRGQRWRNAGLLTAASLAATYLMVRVQTARTERQHPPRGRFVDVDGLRLHYIEQGDGPVLVLLHGNMVTAEDFRCSGLIERLAQSYRVIAIDRPGFGYSDRPRDVSWTPDAQAELLHQALRQLGAGEYLLLAHSWGTLVALAMALQQPARVQGLLLLSGYYYPGPRLDVPVAAMPAIPLLGDLMRYTVSPLIGRLIWPLTAKGMFSPSAVPQSFRREPPWMQLRPSQVRATASEAALMIPGAATLEGRYGELRLPVTIMAGEEDRVIDPHSHSERLQKTLPDSELVLLPDMGHMLPHLAQEEIVDAINEVAERAGLNVPARLDGAAPHHGEAAPPM</sequence>
<dbReference type="AlphaFoldDB" id="A0A6L6PMS4"/>
<dbReference type="GO" id="GO:0016787">
    <property type="term" value="F:hydrolase activity"/>
    <property type="evidence" value="ECO:0007669"/>
    <property type="project" value="UniProtKB-KW"/>
</dbReference>
<dbReference type="InterPro" id="IPR000639">
    <property type="entry name" value="Epox_hydrolase-like"/>
</dbReference>
<accession>A0A6L6PMS4</accession>
<proteinExistence type="predicted"/>